<reference evidence="2" key="1">
    <citation type="journal article" date="2019" name="Sci. Rep.">
        <title>Draft genome of Tanacetum cinerariifolium, the natural source of mosquito coil.</title>
        <authorList>
            <person name="Yamashiro T."/>
            <person name="Shiraishi A."/>
            <person name="Satake H."/>
            <person name="Nakayama K."/>
        </authorList>
    </citation>
    <scope>NUCLEOTIDE SEQUENCE</scope>
</reference>
<dbReference type="AlphaFoldDB" id="A0A699GQP5"/>
<evidence type="ECO:0000256" key="1">
    <source>
        <dbReference type="SAM" id="MobiDB-lite"/>
    </source>
</evidence>
<keyword evidence="2" id="KW-0378">Hydrolase</keyword>
<organism evidence="2">
    <name type="scientific">Tanacetum cinerariifolium</name>
    <name type="common">Dalmatian daisy</name>
    <name type="synonym">Chrysanthemum cinerariifolium</name>
    <dbReference type="NCBI Taxonomy" id="118510"/>
    <lineage>
        <taxon>Eukaryota</taxon>
        <taxon>Viridiplantae</taxon>
        <taxon>Streptophyta</taxon>
        <taxon>Embryophyta</taxon>
        <taxon>Tracheophyta</taxon>
        <taxon>Spermatophyta</taxon>
        <taxon>Magnoliopsida</taxon>
        <taxon>eudicotyledons</taxon>
        <taxon>Gunneridae</taxon>
        <taxon>Pentapetalae</taxon>
        <taxon>asterids</taxon>
        <taxon>campanulids</taxon>
        <taxon>Asterales</taxon>
        <taxon>Asteraceae</taxon>
        <taxon>Asteroideae</taxon>
        <taxon>Anthemideae</taxon>
        <taxon>Anthemidinae</taxon>
        <taxon>Tanacetum</taxon>
    </lineage>
</organism>
<dbReference type="EMBL" id="BKCJ010007611">
    <property type="protein sequence ID" value="GEU78127.1"/>
    <property type="molecule type" value="Genomic_DNA"/>
</dbReference>
<sequence>MLGSLLGLDFLNGEQRQSREEKKSFRQSDDKKRKSDRKHFRCGDPNHLIGDCPVPLRNKDQKAFNGGCWSDSKNETSGSDDKEYAMAVRNFKSSLEERVNLLGSHVKRRSHSGKGMIRKERVIGNTLDAVIRIISLVIVQYLYETKIKRRLMEVVGVIAKTK</sequence>
<gene>
    <name evidence="2" type="ORF">Tci_050105</name>
</gene>
<dbReference type="GO" id="GO:0016787">
    <property type="term" value="F:hydrolase activity"/>
    <property type="evidence" value="ECO:0007669"/>
    <property type="project" value="UniProtKB-KW"/>
</dbReference>
<accession>A0A699GQP5</accession>
<name>A0A699GQP5_TANCI</name>
<proteinExistence type="predicted"/>
<evidence type="ECO:0000313" key="2">
    <source>
        <dbReference type="EMBL" id="GEU78127.1"/>
    </source>
</evidence>
<protein>
    <submittedName>
        <fullName evidence="2">Alpha/beta hydrolases superfamily protein</fullName>
    </submittedName>
</protein>
<comment type="caution">
    <text evidence="2">The sequence shown here is derived from an EMBL/GenBank/DDBJ whole genome shotgun (WGS) entry which is preliminary data.</text>
</comment>
<feature type="compositionally biased region" description="Basic and acidic residues" evidence="1">
    <location>
        <begin position="16"/>
        <end position="33"/>
    </location>
</feature>
<feature type="region of interest" description="Disordered" evidence="1">
    <location>
        <begin position="13"/>
        <end position="42"/>
    </location>
</feature>